<evidence type="ECO:0000313" key="1">
    <source>
        <dbReference type="EMBL" id="KJD33356.1"/>
    </source>
</evidence>
<accession>A0A0D7W2P2</accession>
<dbReference type="RefSeq" id="WP_044625747.1">
    <property type="nucleotide sequence ID" value="NZ_JTDV01000003.1"/>
</dbReference>
<sequence length="180" mass="20431">MQRTISNLLLVVITAVFFTSCGNEPSLQQYYVNNQESVNFISQDFPLSMVEIDKSDFTEDQLEAYNSVKKLNFLGFKSNNSNTEAYNAEIAKVKQILANEKYNDLMEFSDKGNRIVVKYLGEDDEADEVIVFGSAKETGFGIVRVLGNDMNPDKMMTLISAFQKADVDEKQIENIINFFK</sequence>
<protein>
    <recommendedName>
        <fullName evidence="3">DUF4252 domain-containing protein</fullName>
    </recommendedName>
</protein>
<evidence type="ECO:0008006" key="3">
    <source>
        <dbReference type="Google" id="ProtNLM"/>
    </source>
</evidence>
<keyword evidence="2" id="KW-1185">Reference proteome</keyword>
<proteinExistence type="predicted"/>
<dbReference type="Pfam" id="PF14060">
    <property type="entry name" value="DUF4252"/>
    <property type="match status" value="1"/>
</dbReference>
<organism evidence="1 2">
    <name type="scientific">Neotamlana nanhaiensis</name>
    <dbReference type="NCBI Taxonomy" id="1382798"/>
    <lineage>
        <taxon>Bacteria</taxon>
        <taxon>Pseudomonadati</taxon>
        <taxon>Bacteroidota</taxon>
        <taxon>Flavobacteriia</taxon>
        <taxon>Flavobacteriales</taxon>
        <taxon>Flavobacteriaceae</taxon>
        <taxon>Neotamlana</taxon>
    </lineage>
</organism>
<comment type="caution">
    <text evidence="1">The sequence shown here is derived from an EMBL/GenBank/DDBJ whole genome shotgun (WGS) entry which is preliminary data.</text>
</comment>
<reference evidence="1 2" key="1">
    <citation type="journal article" date="2015" name="Antonie Van Leeuwenhoek">
        <title>Tamlana nanhaiensis sp. nov., isolated from surface seawater collected from the South China Sea.</title>
        <authorList>
            <person name="Liu X."/>
            <person name="Lai Q."/>
            <person name="Du Y."/>
            <person name="Li G."/>
            <person name="Sun F."/>
            <person name="Shao Z."/>
        </authorList>
    </citation>
    <scope>NUCLEOTIDE SEQUENCE [LARGE SCALE GENOMIC DNA]</scope>
    <source>
        <strain evidence="1 2">FHC16</strain>
    </source>
</reference>
<dbReference type="Proteomes" id="UP000032361">
    <property type="component" value="Unassembled WGS sequence"/>
</dbReference>
<dbReference type="OrthoDB" id="1143555at2"/>
<dbReference type="STRING" id="1382798.PK35_05715"/>
<gene>
    <name evidence="1" type="ORF">PK35_05715</name>
</gene>
<dbReference type="EMBL" id="JTDV01000003">
    <property type="protein sequence ID" value="KJD33356.1"/>
    <property type="molecule type" value="Genomic_DNA"/>
</dbReference>
<evidence type="ECO:0000313" key="2">
    <source>
        <dbReference type="Proteomes" id="UP000032361"/>
    </source>
</evidence>
<dbReference type="InterPro" id="IPR025348">
    <property type="entry name" value="DUF4252"/>
</dbReference>
<name>A0A0D7W2P2_9FLAO</name>
<dbReference type="PATRIC" id="fig|1382798.3.peg.2462"/>
<dbReference type="AlphaFoldDB" id="A0A0D7W2P2"/>
<dbReference type="PROSITE" id="PS51257">
    <property type="entry name" value="PROKAR_LIPOPROTEIN"/>
    <property type="match status" value="1"/>
</dbReference>